<evidence type="ECO:0000313" key="2">
    <source>
        <dbReference type="Ensembl" id="ENSLLEP00000022094.1"/>
    </source>
</evidence>
<dbReference type="GeneTree" id="ENSGT00950000182812"/>
<accession>A0A8C5N1A5</accession>
<dbReference type="OrthoDB" id="6159421at2759"/>
<reference evidence="2" key="1">
    <citation type="submission" date="2025-08" db="UniProtKB">
        <authorList>
            <consortium name="Ensembl"/>
        </authorList>
    </citation>
    <scope>IDENTIFICATION</scope>
</reference>
<evidence type="ECO:0000259" key="1">
    <source>
        <dbReference type="Pfam" id="PF25431"/>
    </source>
</evidence>
<organism evidence="2 3">
    <name type="scientific">Leptobrachium leishanense</name>
    <name type="common">Leishan spiny toad</name>
    <dbReference type="NCBI Taxonomy" id="445787"/>
    <lineage>
        <taxon>Eukaryota</taxon>
        <taxon>Metazoa</taxon>
        <taxon>Chordata</taxon>
        <taxon>Craniata</taxon>
        <taxon>Vertebrata</taxon>
        <taxon>Euteleostomi</taxon>
        <taxon>Amphibia</taxon>
        <taxon>Batrachia</taxon>
        <taxon>Anura</taxon>
        <taxon>Pelobatoidea</taxon>
        <taxon>Megophryidae</taxon>
        <taxon>Leptobrachium</taxon>
    </lineage>
</organism>
<proteinExistence type="predicted"/>
<dbReference type="PANTHER" id="PTHR46880:SF6">
    <property type="entry name" value="U1-TYPE DOMAIN-CONTAINING PROTEIN"/>
    <property type="match status" value="1"/>
</dbReference>
<dbReference type="AlphaFoldDB" id="A0A8C5N1A5"/>
<feature type="domain" description="C17orf113 probable zinc finger" evidence="1">
    <location>
        <begin position="50"/>
        <end position="114"/>
    </location>
</feature>
<dbReference type="Ensembl" id="ENSLLET00000022947.1">
    <property type="protein sequence ID" value="ENSLLEP00000022094.1"/>
    <property type="gene ID" value="ENSLLEG00000014021.1"/>
</dbReference>
<dbReference type="PANTHER" id="PTHR46880">
    <property type="entry name" value="RAS-ASSOCIATING DOMAIN-CONTAINING PROTEIN"/>
    <property type="match status" value="1"/>
</dbReference>
<reference evidence="2" key="2">
    <citation type="submission" date="2025-09" db="UniProtKB">
        <authorList>
            <consortium name="Ensembl"/>
        </authorList>
    </citation>
    <scope>IDENTIFICATION</scope>
</reference>
<dbReference type="Proteomes" id="UP000694569">
    <property type="component" value="Unplaced"/>
</dbReference>
<dbReference type="Pfam" id="PF25431">
    <property type="entry name" value="zf-C17orf113"/>
    <property type="match status" value="1"/>
</dbReference>
<evidence type="ECO:0000313" key="3">
    <source>
        <dbReference type="Proteomes" id="UP000694569"/>
    </source>
</evidence>
<dbReference type="InterPro" id="IPR057456">
    <property type="entry name" value="Znf_C17orf113"/>
</dbReference>
<name>A0A8C5N1A5_9ANUR</name>
<sequence>MESANPPIMFDFSMGSGGVMVTPGKKPAGETSNSNKKCKRYFNEHWKEEFTWLEFDYERKLMFCIECRQALVKNKHGKAENAFTVGTDNFQRHALLRHVTSGAHRQALTLNSEQMATELQFHQEIKSVIKAEMNPSKIAILTTVYSMAKDGISNTKLSSLLELQKFNLCEALLSSEQNEYYHPCNVREMQAAIVKVLHNEDCQRLKESPFIGLVVDETVDINEHRNLVVFTTSISPGDGQLCITFLGRYELSSVDTNAVADKLVEILDEFHIPTKKVAWFSSDGSSMMTNRLNGVGEKLKSMFPLMTELHCILHRGSLLPAESLISVDYAKKFENVMDAVYRLYGNKNRENHIFQELQNVLNICGIDLNNPDTVHWVSILSAVETIDSSWPTLVLLLESESSKSPIAYGLCAELKKFWFVAFTKVLLDILPIFQKLYQFFQIDDLDVSMVNPIITASQATLKAQMSTSGQNFQEFLNELNEHPDEDNESRFYYKGVELADCSKAQLKRFELLKEDCLENICRSLQERFPSSVLKVISSFAVIFSPKSYPSSIDDIGPYGEEELRHLLQCFSHVLNADRASNDFALFKRIVFSLSHLTFRDICIKLVHTNSEMHELFPDFTVLAALALILPLGSIFFDKISRAEELRKRCQRQGGMEGGLGDILKIGIDGPALNELDFAKAIDYFENMREVESFAS</sequence>
<dbReference type="InterPro" id="IPR012337">
    <property type="entry name" value="RNaseH-like_sf"/>
</dbReference>
<dbReference type="SUPFAM" id="SSF53098">
    <property type="entry name" value="Ribonuclease H-like"/>
    <property type="match status" value="1"/>
</dbReference>
<keyword evidence="3" id="KW-1185">Reference proteome</keyword>
<protein>
    <recommendedName>
        <fullName evidence="1">C17orf113 probable zinc finger domain-containing protein</fullName>
    </recommendedName>
</protein>